<evidence type="ECO:0000256" key="2">
    <source>
        <dbReference type="ARBA" id="ARBA00022723"/>
    </source>
</evidence>
<dbReference type="SUPFAM" id="SSF55961">
    <property type="entry name" value="Bet v1-like"/>
    <property type="match status" value="1"/>
</dbReference>
<keyword evidence="4" id="KW-0408">Iron</keyword>
<dbReference type="InterPro" id="IPR036922">
    <property type="entry name" value="Rieske_2Fe-2S_sf"/>
</dbReference>
<evidence type="ECO:0000259" key="6">
    <source>
        <dbReference type="PROSITE" id="PS51296"/>
    </source>
</evidence>
<dbReference type="Gene3D" id="3.90.380.10">
    <property type="entry name" value="Naphthalene 1,2-dioxygenase Alpha Subunit, Chain A, domain 1"/>
    <property type="match status" value="1"/>
</dbReference>
<dbReference type="Pfam" id="PF19112">
    <property type="entry name" value="VanA_C"/>
    <property type="match status" value="1"/>
</dbReference>
<evidence type="ECO:0000313" key="8">
    <source>
        <dbReference type="Proteomes" id="UP001519306"/>
    </source>
</evidence>
<dbReference type="InterPro" id="IPR017941">
    <property type="entry name" value="Rieske_2Fe-2S"/>
</dbReference>
<sequence length="325" mass="37807">MIKNQWYAIASSKEIKKNQLFSLKRLNMNLVLFRDNHNNINALIDKCSHRGAALSKGKVQNNCIQCPFHGLEFNGDGNCEKIPALGNFSKDNLKRFNIQNFLVKEQNEIIYIWYGNNKVSSEIPFFEELKDDNFSMKEITDIWNTHYSRAIENQLDVIHLPFIHHNTIGRGNKTLVNGPKTIIIENKTIITSANNEVDNGQKPLSPKESKIKNTFLKFNFPNIWLNHVSDNILIFIFFAPIDDENTKLYIRFYNKITNFKFINSFISIIGKYMNNIVQKQDKRVVITQNPKKSELKIKENLLQGDLPIIEYRKIRDCLQKGGFYG</sequence>
<reference evidence="7 8" key="1">
    <citation type="submission" date="2021-03" db="EMBL/GenBank/DDBJ databases">
        <title>Genomic Encyclopedia of Type Strains, Phase IV (KMG-IV): sequencing the most valuable type-strain genomes for metagenomic binning, comparative biology and taxonomic classification.</title>
        <authorList>
            <person name="Goeker M."/>
        </authorList>
    </citation>
    <scope>NUCLEOTIDE SEQUENCE [LARGE SCALE GENOMIC DNA]</scope>
    <source>
        <strain evidence="7 8">DSM 27563</strain>
    </source>
</reference>
<dbReference type="EMBL" id="JAGGLJ010000023">
    <property type="protein sequence ID" value="MBP2026143.1"/>
    <property type="molecule type" value="Genomic_DNA"/>
</dbReference>
<keyword evidence="2" id="KW-0479">Metal-binding</keyword>
<keyword evidence="5" id="KW-0411">Iron-sulfur</keyword>
<dbReference type="Gene3D" id="2.102.10.10">
    <property type="entry name" value="Rieske [2Fe-2S] iron-sulphur domain"/>
    <property type="match status" value="1"/>
</dbReference>
<dbReference type="SUPFAM" id="SSF50022">
    <property type="entry name" value="ISP domain"/>
    <property type="match status" value="1"/>
</dbReference>
<dbReference type="PROSITE" id="PS51296">
    <property type="entry name" value="RIESKE"/>
    <property type="match status" value="1"/>
</dbReference>
<dbReference type="PANTHER" id="PTHR21266:SF59">
    <property type="entry name" value="BLR4922 PROTEIN"/>
    <property type="match status" value="1"/>
</dbReference>
<keyword evidence="1" id="KW-0001">2Fe-2S</keyword>
<feature type="domain" description="Rieske" evidence="6">
    <location>
        <begin position="6"/>
        <end position="112"/>
    </location>
</feature>
<protein>
    <submittedName>
        <fullName evidence="7">Phenylpropionate dioxygenase-like ring-hydroxylating dioxygenase large terminal subunit</fullName>
    </submittedName>
</protein>
<dbReference type="InterPro" id="IPR044043">
    <property type="entry name" value="VanA_C_cat"/>
</dbReference>
<dbReference type="RefSeq" id="WP_210062132.1">
    <property type="nucleotide sequence ID" value="NZ_JAGGLJ010000023.1"/>
</dbReference>
<evidence type="ECO:0000313" key="7">
    <source>
        <dbReference type="EMBL" id="MBP2026143.1"/>
    </source>
</evidence>
<evidence type="ECO:0000256" key="3">
    <source>
        <dbReference type="ARBA" id="ARBA00023002"/>
    </source>
</evidence>
<gene>
    <name evidence="7" type="ORF">J2Z71_001701</name>
</gene>
<dbReference type="CDD" id="cd03469">
    <property type="entry name" value="Rieske_RO_Alpha_N"/>
    <property type="match status" value="1"/>
</dbReference>
<dbReference type="PROSITE" id="PS00570">
    <property type="entry name" value="RING_HYDROXYL_ALPHA"/>
    <property type="match status" value="1"/>
</dbReference>
<name>A0ABS4KEF8_9FIRM</name>
<organism evidence="7 8">
    <name type="scientific">Peptoniphilus stercorisuis</name>
    <dbReference type="NCBI Taxonomy" id="1436965"/>
    <lineage>
        <taxon>Bacteria</taxon>
        <taxon>Bacillati</taxon>
        <taxon>Bacillota</taxon>
        <taxon>Tissierellia</taxon>
        <taxon>Tissierellales</taxon>
        <taxon>Peptoniphilaceae</taxon>
        <taxon>Peptoniphilus</taxon>
    </lineage>
</organism>
<proteinExistence type="predicted"/>
<comment type="caution">
    <text evidence="7">The sequence shown here is derived from an EMBL/GenBank/DDBJ whole genome shotgun (WGS) entry which is preliminary data.</text>
</comment>
<evidence type="ECO:0000256" key="4">
    <source>
        <dbReference type="ARBA" id="ARBA00023004"/>
    </source>
</evidence>
<dbReference type="InterPro" id="IPR015881">
    <property type="entry name" value="ARHD_Rieske_2Fe_2S"/>
</dbReference>
<evidence type="ECO:0000256" key="1">
    <source>
        <dbReference type="ARBA" id="ARBA00022714"/>
    </source>
</evidence>
<dbReference type="Pfam" id="PF00355">
    <property type="entry name" value="Rieske"/>
    <property type="match status" value="1"/>
</dbReference>
<accession>A0ABS4KEF8</accession>
<keyword evidence="3" id="KW-0560">Oxidoreductase</keyword>
<dbReference type="PANTHER" id="PTHR21266">
    <property type="entry name" value="IRON-SULFUR DOMAIN CONTAINING PROTEIN"/>
    <property type="match status" value="1"/>
</dbReference>
<dbReference type="InterPro" id="IPR050584">
    <property type="entry name" value="Cholesterol_7-desaturase"/>
</dbReference>
<keyword evidence="8" id="KW-1185">Reference proteome</keyword>
<evidence type="ECO:0000256" key="5">
    <source>
        <dbReference type="ARBA" id="ARBA00023014"/>
    </source>
</evidence>
<dbReference type="Proteomes" id="UP001519306">
    <property type="component" value="Unassembled WGS sequence"/>
</dbReference>